<gene>
    <name evidence="3" type="ORF">SVUK_LOCUS9046</name>
</gene>
<organism evidence="3 4">
    <name type="scientific">Strongylus vulgaris</name>
    <name type="common">Blood worm</name>
    <dbReference type="NCBI Taxonomy" id="40348"/>
    <lineage>
        <taxon>Eukaryota</taxon>
        <taxon>Metazoa</taxon>
        <taxon>Ecdysozoa</taxon>
        <taxon>Nematoda</taxon>
        <taxon>Chromadorea</taxon>
        <taxon>Rhabditida</taxon>
        <taxon>Rhabditina</taxon>
        <taxon>Rhabditomorpha</taxon>
        <taxon>Strongyloidea</taxon>
        <taxon>Strongylidae</taxon>
        <taxon>Strongylus</taxon>
    </lineage>
</organism>
<evidence type="ECO:0000256" key="1">
    <source>
        <dbReference type="ARBA" id="ARBA00010134"/>
    </source>
</evidence>
<dbReference type="PROSITE" id="PS50208">
    <property type="entry name" value="CASPASE_P20"/>
    <property type="match status" value="1"/>
</dbReference>
<dbReference type="InterPro" id="IPR029030">
    <property type="entry name" value="Caspase-like_dom_sf"/>
</dbReference>
<dbReference type="InterPro" id="IPR015917">
    <property type="entry name" value="Pept_C14A"/>
</dbReference>
<feature type="domain" description="Caspase family p20" evidence="2">
    <location>
        <begin position="56"/>
        <end position="104"/>
    </location>
</feature>
<reference evidence="3 4" key="1">
    <citation type="submission" date="2018-11" db="EMBL/GenBank/DDBJ databases">
        <authorList>
            <consortium name="Pathogen Informatics"/>
        </authorList>
    </citation>
    <scope>NUCLEOTIDE SEQUENCE [LARGE SCALE GENOMIC DNA]</scope>
</reference>
<comment type="similarity">
    <text evidence="1">Belongs to the peptidase C14A family.</text>
</comment>
<dbReference type="InterPro" id="IPR001309">
    <property type="entry name" value="Pept_C14_p20"/>
</dbReference>
<dbReference type="SUPFAM" id="SSF52129">
    <property type="entry name" value="Caspase-like"/>
    <property type="match status" value="1"/>
</dbReference>
<dbReference type="GO" id="GO:0004197">
    <property type="term" value="F:cysteine-type endopeptidase activity"/>
    <property type="evidence" value="ECO:0007669"/>
    <property type="project" value="InterPro"/>
</dbReference>
<dbReference type="InterPro" id="IPR052039">
    <property type="entry name" value="Caspase-related_regulators"/>
</dbReference>
<evidence type="ECO:0000259" key="2">
    <source>
        <dbReference type="PROSITE" id="PS50208"/>
    </source>
</evidence>
<proteinExistence type="inferred from homology"/>
<dbReference type="InterPro" id="IPR011600">
    <property type="entry name" value="Pept_C14_caspase"/>
</dbReference>
<dbReference type="PRINTS" id="PR00376">
    <property type="entry name" value="IL1BCENZYME"/>
</dbReference>
<dbReference type="AlphaFoldDB" id="A0A3P7L4E9"/>
<dbReference type="GO" id="GO:0006508">
    <property type="term" value="P:proteolysis"/>
    <property type="evidence" value="ECO:0007669"/>
    <property type="project" value="InterPro"/>
</dbReference>
<dbReference type="EMBL" id="UYYB01033881">
    <property type="protein sequence ID" value="VDM74048.1"/>
    <property type="molecule type" value="Genomic_DNA"/>
</dbReference>
<dbReference type="OrthoDB" id="6114029at2759"/>
<evidence type="ECO:0000313" key="4">
    <source>
        <dbReference type="Proteomes" id="UP000270094"/>
    </source>
</evidence>
<dbReference type="Gene3D" id="3.40.50.1460">
    <property type="match status" value="1"/>
</dbReference>
<accession>A0A3P7L4E9</accession>
<name>A0A3P7L4E9_STRVU</name>
<dbReference type="PANTHER" id="PTHR22576:SF41">
    <property type="entry name" value="CASPASE 14, APOPTOSIS-RELATED CYSTEINE PEPTIDASE"/>
    <property type="match status" value="1"/>
</dbReference>
<keyword evidence="4" id="KW-1185">Reference proteome</keyword>
<dbReference type="Pfam" id="PF00656">
    <property type="entry name" value="Peptidase_C14"/>
    <property type="match status" value="1"/>
</dbReference>
<dbReference type="Proteomes" id="UP000270094">
    <property type="component" value="Unassembled WGS sequence"/>
</dbReference>
<dbReference type="PANTHER" id="PTHR22576">
    <property type="entry name" value="MUCOSA ASSOCIATED LYMPHOID TISSUE LYMPHOMA TRANSLOCATION PROTEIN 1/PARACASPASE"/>
    <property type="match status" value="1"/>
</dbReference>
<protein>
    <recommendedName>
        <fullName evidence="2">Caspase family p20 domain-containing protein</fullName>
    </recommendedName>
</protein>
<evidence type="ECO:0000313" key="3">
    <source>
        <dbReference type="EMBL" id="VDM74048.1"/>
    </source>
</evidence>
<sequence length="119" mass="13413">MDSLGPSTSSLPPMEPAGVLENLRVDVVDSNSCPQMDMYMRNRDLVRKIYANFSNPKGLCLIINNENFASMPRRQGTEIDCVNLKNLFVQIGYKVIIENDLTCKLKEPEKVDTLNLVGY</sequence>